<protein>
    <submittedName>
        <fullName evidence="1">HAD family hydrolase</fullName>
    </submittedName>
</protein>
<dbReference type="InterPro" id="IPR036412">
    <property type="entry name" value="HAD-like_sf"/>
</dbReference>
<dbReference type="InterPro" id="IPR023214">
    <property type="entry name" value="HAD_sf"/>
</dbReference>
<accession>A0ABN3AXS2</accession>
<dbReference type="InterPro" id="IPR023198">
    <property type="entry name" value="PGP-like_dom2"/>
</dbReference>
<dbReference type="Gene3D" id="3.40.50.1000">
    <property type="entry name" value="HAD superfamily/HAD-like"/>
    <property type="match status" value="1"/>
</dbReference>
<dbReference type="SFLD" id="SFLDS00003">
    <property type="entry name" value="Haloacid_Dehalogenase"/>
    <property type="match status" value="1"/>
</dbReference>
<dbReference type="InterPro" id="IPR050155">
    <property type="entry name" value="HAD-like_hydrolase_sf"/>
</dbReference>
<sequence>MKNTRLLVLFDLDGTLVDPEGAITGGIAGALGKLGLPVPGPADMRRMVGPALVRSLVDIAKVPENRVDEVISLYRAAYRAHGMAQSRPYPGVADAVAELLNRGHLVAVATQKPETLARELLEVQEMANLFASIHGSPDNELAAAALDGKRTIIAEALARHQGNFDRALMVGDRVHDIEGAAANGLDCIAVAWGFGSEREFESAGPAAIVSTAGSLLEHILAYAEPARAVTRGRL</sequence>
<dbReference type="SFLD" id="SFLDG01129">
    <property type="entry name" value="C1.5:_HAD__Beta-PGM__Phosphata"/>
    <property type="match status" value="1"/>
</dbReference>
<dbReference type="Proteomes" id="UP001500974">
    <property type="component" value="Unassembled WGS sequence"/>
</dbReference>
<keyword evidence="2" id="KW-1185">Reference proteome</keyword>
<dbReference type="EMBL" id="BAAAON010000002">
    <property type="protein sequence ID" value="GAA2176165.1"/>
    <property type="molecule type" value="Genomic_DNA"/>
</dbReference>
<name>A0ABN3AXS2_9MICC</name>
<dbReference type="SUPFAM" id="SSF56784">
    <property type="entry name" value="HAD-like"/>
    <property type="match status" value="1"/>
</dbReference>
<gene>
    <name evidence="1" type="ORF">GCM10009784_21540</name>
</gene>
<dbReference type="RefSeq" id="WP_277357190.1">
    <property type="nucleotide sequence ID" value="NZ_BAAAON010000002.1"/>
</dbReference>
<keyword evidence="1" id="KW-0378">Hydrolase</keyword>
<dbReference type="GO" id="GO:0016787">
    <property type="term" value="F:hydrolase activity"/>
    <property type="evidence" value="ECO:0007669"/>
    <property type="project" value="UniProtKB-KW"/>
</dbReference>
<dbReference type="PANTHER" id="PTHR43434">
    <property type="entry name" value="PHOSPHOGLYCOLATE PHOSPHATASE"/>
    <property type="match status" value="1"/>
</dbReference>
<reference evidence="1 2" key="1">
    <citation type="journal article" date="2019" name="Int. J. Syst. Evol. Microbiol.">
        <title>The Global Catalogue of Microorganisms (GCM) 10K type strain sequencing project: providing services to taxonomists for standard genome sequencing and annotation.</title>
        <authorList>
            <consortium name="The Broad Institute Genomics Platform"/>
            <consortium name="The Broad Institute Genome Sequencing Center for Infectious Disease"/>
            <person name="Wu L."/>
            <person name="Ma J."/>
        </authorList>
    </citation>
    <scope>NUCLEOTIDE SEQUENCE [LARGE SCALE GENOMIC DNA]</scope>
    <source>
        <strain evidence="1 2">JCM 14917</strain>
    </source>
</reference>
<proteinExistence type="predicted"/>
<dbReference type="Gene3D" id="1.10.150.240">
    <property type="entry name" value="Putative phosphatase, domain 2"/>
    <property type="match status" value="1"/>
</dbReference>
<dbReference type="InterPro" id="IPR041492">
    <property type="entry name" value="HAD_2"/>
</dbReference>
<organism evidence="1 2">
    <name type="scientific">Arthrobacter parietis</name>
    <dbReference type="NCBI Taxonomy" id="271434"/>
    <lineage>
        <taxon>Bacteria</taxon>
        <taxon>Bacillati</taxon>
        <taxon>Actinomycetota</taxon>
        <taxon>Actinomycetes</taxon>
        <taxon>Micrococcales</taxon>
        <taxon>Micrococcaceae</taxon>
        <taxon>Arthrobacter</taxon>
    </lineage>
</organism>
<comment type="caution">
    <text evidence="1">The sequence shown here is derived from an EMBL/GenBank/DDBJ whole genome shotgun (WGS) entry which is preliminary data.</text>
</comment>
<dbReference type="PANTHER" id="PTHR43434:SF20">
    <property type="entry name" value="5'-NUCLEOTIDASE"/>
    <property type="match status" value="1"/>
</dbReference>
<evidence type="ECO:0000313" key="2">
    <source>
        <dbReference type="Proteomes" id="UP001500974"/>
    </source>
</evidence>
<dbReference type="Pfam" id="PF13419">
    <property type="entry name" value="HAD_2"/>
    <property type="match status" value="1"/>
</dbReference>
<evidence type="ECO:0000313" key="1">
    <source>
        <dbReference type="EMBL" id="GAA2176165.1"/>
    </source>
</evidence>